<comment type="caution">
    <text evidence="1">The sequence shown here is derived from an EMBL/GenBank/DDBJ whole genome shotgun (WGS) entry which is preliminary data.</text>
</comment>
<proteinExistence type="predicted"/>
<evidence type="ECO:0008006" key="3">
    <source>
        <dbReference type="Google" id="ProtNLM"/>
    </source>
</evidence>
<sequence>MNRLLLFGIILVGIFLIAGCTTTASKECKCPNSTVSSSLSCPPKNNQTQIKEVTIEKTKYVCWDNSTVDVALQCSPQPEKITEKTVTVTVNLTRYVCSNGQTVNDATLCPTPEAVSQAKTFSGDSADVTDQIYLKKGLVLITGYYSGKHNFIVQLLDSDGANVDLIFNEIGNYDGKHATHITTDGYYRFGVEGIVGWNDNGGSWTLKVEQQS</sequence>
<evidence type="ECO:0000313" key="2">
    <source>
        <dbReference type="Proteomes" id="UP000789941"/>
    </source>
</evidence>
<dbReference type="PROSITE" id="PS51257">
    <property type="entry name" value="PROKAR_LIPOPROTEIN"/>
    <property type="match status" value="1"/>
</dbReference>
<accession>A0A5E4LTS2</accession>
<protein>
    <recommendedName>
        <fullName evidence="3">Lipoprotein</fullName>
    </recommendedName>
</protein>
<dbReference type="EMBL" id="CABMJJ010000007">
    <property type="protein sequence ID" value="VVC03452.1"/>
    <property type="molecule type" value="Genomic_DNA"/>
</dbReference>
<gene>
    <name evidence="1" type="ORF">LFW2832_00379</name>
</gene>
<dbReference type="AlphaFoldDB" id="A0A5E4LTS2"/>
<organism evidence="1 2">
    <name type="scientific">Candidatus Bilamarchaeum dharawalense</name>
    <dbReference type="NCBI Taxonomy" id="2885759"/>
    <lineage>
        <taxon>Archaea</taxon>
        <taxon>Candidatus Micrarchaeota</taxon>
        <taxon>Candidatus Micrarchaeia</taxon>
        <taxon>Candidatus Anstonellales</taxon>
        <taxon>Candidatus Bilamarchaeaceae</taxon>
        <taxon>Candidatus Bilamarchaeum</taxon>
    </lineage>
</organism>
<name>A0A5E4LTS2_9ARCH</name>
<reference evidence="1 2" key="1">
    <citation type="submission" date="2019-08" db="EMBL/GenBank/DDBJ databases">
        <authorList>
            <person name="Vazquez-Campos X."/>
        </authorList>
    </citation>
    <scope>NUCLEOTIDE SEQUENCE [LARGE SCALE GENOMIC DNA]</scope>
    <source>
        <strain evidence="1">LFW-283_2</strain>
    </source>
</reference>
<dbReference type="Proteomes" id="UP000789941">
    <property type="component" value="Unassembled WGS sequence"/>
</dbReference>
<evidence type="ECO:0000313" key="1">
    <source>
        <dbReference type="EMBL" id="VVC03452.1"/>
    </source>
</evidence>